<dbReference type="InterPro" id="IPR036188">
    <property type="entry name" value="FAD/NAD-bd_sf"/>
</dbReference>
<dbReference type="Pfam" id="PF01494">
    <property type="entry name" value="FAD_binding_3"/>
    <property type="match status" value="1"/>
</dbReference>
<name>A0A318LAT6_9PSEU</name>
<proteinExistence type="predicted"/>
<dbReference type="RefSeq" id="WP_110343766.1">
    <property type="nucleotide sequence ID" value="NZ_JBHVKT010000100.1"/>
</dbReference>
<dbReference type="OrthoDB" id="4568714at2"/>
<accession>A0A318LAT6</accession>
<dbReference type="Gene3D" id="3.50.50.60">
    <property type="entry name" value="FAD/NAD(P)-binding domain"/>
    <property type="match status" value="1"/>
</dbReference>
<gene>
    <name evidence="4" type="ORF">BA062_35880</name>
</gene>
<dbReference type="Proteomes" id="UP000247892">
    <property type="component" value="Unassembled WGS sequence"/>
</dbReference>
<dbReference type="AlphaFoldDB" id="A0A318LAT6"/>
<dbReference type="SUPFAM" id="SSF51905">
    <property type="entry name" value="FAD/NAD(P)-binding domain"/>
    <property type="match status" value="1"/>
</dbReference>
<dbReference type="GO" id="GO:0071949">
    <property type="term" value="F:FAD binding"/>
    <property type="evidence" value="ECO:0007669"/>
    <property type="project" value="InterPro"/>
</dbReference>
<keyword evidence="1" id="KW-0560">Oxidoreductase</keyword>
<dbReference type="PRINTS" id="PR00420">
    <property type="entry name" value="RNGMNOXGNASE"/>
</dbReference>
<evidence type="ECO:0000313" key="4">
    <source>
        <dbReference type="EMBL" id="PXY18307.1"/>
    </source>
</evidence>
<evidence type="ECO:0000256" key="2">
    <source>
        <dbReference type="ARBA" id="ARBA00023033"/>
    </source>
</evidence>
<keyword evidence="2" id="KW-0503">Monooxygenase</keyword>
<organism evidence="4 5">
    <name type="scientific">Prauserella flavalba</name>
    <dbReference type="NCBI Taxonomy" id="1477506"/>
    <lineage>
        <taxon>Bacteria</taxon>
        <taxon>Bacillati</taxon>
        <taxon>Actinomycetota</taxon>
        <taxon>Actinomycetes</taxon>
        <taxon>Pseudonocardiales</taxon>
        <taxon>Pseudonocardiaceae</taxon>
        <taxon>Prauserella</taxon>
    </lineage>
</organism>
<keyword evidence="5" id="KW-1185">Reference proteome</keyword>
<reference evidence="4 5" key="1">
    <citation type="submission" date="2016-07" db="EMBL/GenBank/DDBJ databases">
        <title>Draft genome sequence of Prauserella sp. YIM 121212, isolated from alkaline soil.</title>
        <authorList>
            <person name="Ruckert C."/>
            <person name="Albersmeier A."/>
            <person name="Jiang C.-L."/>
            <person name="Jiang Y."/>
            <person name="Kalinowski J."/>
            <person name="Schneider O."/>
            <person name="Winkler A."/>
            <person name="Zotchev S.B."/>
        </authorList>
    </citation>
    <scope>NUCLEOTIDE SEQUENCE [LARGE SCALE GENOMIC DNA]</scope>
    <source>
        <strain evidence="4 5">YIM 121212</strain>
    </source>
</reference>
<protein>
    <submittedName>
        <fullName evidence="4">FAD-dependent oxidoreductase</fullName>
    </submittedName>
</protein>
<evidence type="ECO:0000259" key="3">
    <source>
        <dbReference type="Pfam" id="PF01494"/>
    </source>
</evidence>
<dbReference type="GO" id="GO:0004497">
    <property type="term" value="F:monooxygenase activity"/>
    <property type="evidence" value="ECO:0007669"/>
    <property type="project" value="UniProtKB-KW"/>
</dbReference>
<comment type="caution">
    <text evidence="4">The sequence shown here is derived from an EMBL/GenBank/DDBJ whole genome shotgun (WGS) entry which is preliminary data.</text>
</comment>
<dbReference type="EMBL" id="MASU01000022">
    <property type="protein sequence ID" value="PXY18307.1"/>
    <property type="molecule type" value="Genomic_DNA"/>
</dbReference>
<evidence type="ECO:0000313" key="5">
    <source>
        <dbReference type="Proteomes" id="UP000247892"/>
    </source>
</evidence>
<dbReference type="PANTHER" id="PTHR13789">
    <property type="entry name" value="MONOOXYGENASE"/>
    <property type="match status" value="1"/>
</dbReference>
<feature type="domain" description="FAD-binding" evidence="3">
    <location>
        <begin position="4"/>
        <end position="331"/>
    </location>
</feature>
<evidence type="ECO:0000256" key="1">
    <source>
        <dbReference type="ARBA" id="ARBA00023002"/>
    </source>
</evidence>
<dbReference type="InterPro" id="IPR050493">
    <property type="entry name" value="FAD-dep_Monooxygenase_BioMet"/>
</dbReference>
<sequence length="386" mass="40151">MDNAIVIGGGIGGLSAAIGLRLAGLRVAVVERAPEFTAIGAGITLWPNAVHALGALGLGDRLAPLLAPQQSGGVHDAKGRPIIRFDGAAFERRFGSPLVGIRRADLIALLCDALPPGALRPGTEVETVSSDGTVTFRDGRSEHADVVVGADGINSRVRATLWPSCSGTVHGGFTAFRALTHDRPDVGLGICWGPGTEFGTIPLAGGARYWFASFVAEEGTHHADPKGHVLRRLAGWPDVVRSLVADTDPGAVLHHDLRVHRRQLPTYVAGRVALLGDAAHAMKPFLGQGGCQAIEDAVVLAACVAGHADTGPALAAYDAARRPRTQALVRASAAAGRFGNGVRNPLLAALRNGLLRWLPAPVALRQNAFAAGWRPPAITPGRPRTP</sequence>
<dbReference type="PANTHER" id="PTHR13789:SF309">
    <property type="entry name" value="PUTATIVE (AFU_ORTHOLOGUE AFUA_6G14510)-RELATED"/>
    <property type="match status" value="1"/>
</dbReference>
<dbReference type="InterPro" id="IPR002938">
    <property type="entry name" value="FAD-bd"/>
</dbReference>